<dbReference type="Proteomes" id="UP000827976">
    <property type="component" value="Chromosome 19"/>
</dbReference>
<accession>A0ACB7TZ51</accession>
<dbReference type="EMBL" id="CM037029">
    <property type="protein sequence ID" value="KAH7653293.1"/>
    <property type="molecule type" value="Genomic_DNA"/>
</dbReference>
<reference evidence="2" key="1">
    <citation type="journal article" date="2022" name="Nat. Commun.">
        <title>Chromosome evolution and the genetic basis of agronomically important traits in greater yam.</title>
        <authorList>
            <person name="Bredeson J.V."/>
            <person name="Lyons J.B."/>
            <person name="Oniyinde I.O."/>
            <person name="Okereke N.R."/>
            <person name="Kolade O."/>
            <person name="Nnabue I."/>
            <person name="Nwadili C.O."/>
            <person name="Hribova E."/>
            <person name="Parker M."/>
            <person name="Nwogha J."/>
            <person name="Shu S."/>
            <person name="Carlson J."/>
            <person name="Kariba R."/>
            <person name="Muthemba S."/>
            <person name="Knop K."/>
            <person name="Barton G.J."/>
            <person name="Sherwood A.V."/>
            <person name="Lopez-Montes A."/>
            <person name="Asiedu R."/>
            <person name="Jamnadass R."/>
            <person name="Muchugi A."/>
            <person name="Goodstein D."/>
            <person name="Egesi C.N."/>
            <person name="Featherston J."/>
            <person name="Asfaw A."/>
            <person name="Simpson G.G."/>
            <person name="Dolezel J."/>
            <person name="Hendre P.S."/>
            <person name="Van Deynze A."/>
            <person name="Kumar P.L."/>
            <person name="Obidiegwu J.E."/>
            <person name="Bhattacharjee R."/>
            <person name="Rokhsar D.S."/>
        </authorList>
    </citation>
    <scope>NUCLEOTIDE SEQUENCE [LARGE SCALE GENOMIC DNA]</scope>
    <source>
        <strain evidence="2">cv. TDa95/00328</strain>
    </source>
</reference>
<sequence length="356" mass="39859">MAEIEFTTTELMEAQGQVWNLLFSYLKSMCLKSSVELGIADALKKQGKPMKLSELTSALSIPPSKFEPFSRFMTTLVHLELFAEKLDDSGATMYALTPASRLLVKDEAMSIIPFLTLHLDPMICDSSHVLGPWFKSPTETPFELYFGKGFWDVAREKPEFSKMFNEGMTSDSRLVSDVVMMTCRDVFKGLKSVVDVGGGNGTMARSIAHVFPEINCTVFDLPHVIDALEDRQPGVEYVGGDMFVSVPHANAILLKSIFHDWNDEECVKILQRCKEAIPSKVEGGKLIIIDAVVGAATNKHARTIETQLLLDLLMMNLISGRERNECEWQNIFLSAGFKDYKITHFLGLRSIIELYP</sequence>
<keyword evidence="2" id="KW-1185">Reference proteome</keyword>
<organism evidence="1 2">
    <name type="scientific">Dioscorea alata</name>
    <name type="common">Purple yam</name>
    <dbReference type="NCBI Taxonomy" id="55571"/>
    <lineage>
        <taxon>Eukaryota</taxon>
        <taxon>Viridiplantae</taxon>
        <taxon>Streptophyta</taxon>
        <taxon>Embryophyta</taxon>
        <taxon>Tracheophyta</taxon>
        <taxon>Spermatophyta</taxon>
        <taxon>Magnoliopsida</taxon>
        <taxon>Liliopsida</taxon>
        <taxon>Dioscoreales</taxon>
        <taxon>Dioscoreaceae</taxon>
        <taxon>Dioscorea</taxon>
    </lineage>
</organism>
<gene>
    <name evidence="1" type="ORF">IHE45_19G072200</name>
</gene>
<name>A0ACB7TZ51_DIOAL</name>
<proteinExistence type="predicted"/>
<protein>
    <submittedName>
        <fullName evidence="1">O-methyltransferase COMT-type protein</fullName>
    </submittedName>
</protein>
<comment type="caution">
    <text evidence="1">The sequence shown here is derived from an EMBL/GenBank/DDBJ whole genome shotgun (WGS) entry which is preliminary data.</text>
</comment>
<evidence type="ECO:0000313" key="2">
    <source>
        <dbReference type="Proteomes" id="UP000827976"/>
    </source>
</evidence>
<evidence type="ECO:0000313" key="1">
    <source>
        <dbReference type="EMBL" id="KAH7653293.1"/>
    </source>
</evidence>